<keyword evidence="4 8" id="KW-0915">Sodium</keyword>
<comment type="function">
    <text evidence="8">NQR complex catalyzes the reduction of ubiquinone-1 to ubiquinol by two successive reactions, coupled with the transport of Na(+) ions from the cytoplasm to the periplasm. NqrA to NqrE are probably involved in the second step, the conversion of ubisemiquinone to ubiquinol.</text>
</comment>
<comment type="catalytic activity">
    <reaction evidence="8">
        <text>a ubiquinone + n Na(+)(in) + NADH + H(+) = a ubiquinol + n Na(+)(out) + NAD(+)</text>
        <dbReference type="Rhea" id="RHEA:47748"/>
        <dbReference type="Rhea" id="RHEA-COMP:9565"/>
        <dbReference type="Rhea" id="RHEA-COMP:9566"/>
        <dbReference type="ChEBI" id="CHEBI:15378"/>
        <dbReference type="ChEBI" id="CHEBI:16389"/>
        <dbReference type="ChEBI" id="CHEBI:17976"/>
        <dbReference type="ChEBI" id="CHEBI:29101"/>
        <dbReference type="ChEBI" id="CHEBI:57540"/>
        <dbReference type="ChEBI" id="CHEBI:57945"/>
        <dbReference type="EC" id="7.2.1.1"/>
    </reaction>
</comment>
<gene>
    <name evidence="8" type="primary">nqrA</name>
    <name evidence="12" type="ORF">IFJ97_05000</name>
</gene>
<sequence>MAVHVIQKGLDLPIKGAPEQRFGDTPMVGKVAILARDYPFMKPRMHVQAGDRVKRGQLLFEDRKTEGVRFTSPGAGTVAAINRGARRALQSVVIELTPSERRGKPEDSDLLPFDSFTGCDLSELDSQTVLDLLVESGLWTAIRQRPFSKVPSPSSTCHSIFVTAIDTNPLSPDPEAVLEGQMDDFQRGLKVLGHLTEGNVYLCRAPGAKIEPGDAPRVQVEEFAGKHPAGLAGTHIHLLDPVHREKAVWYIGYQDVAAIGRLFESGRLPVGRTVSLGGPVVIRPRLLKTRLGAHIDPLIDEELFFGGSRVISGSVLYGQRARGAVYGYLGRYARQISCLAEDHRRRLFGWMMPGADLFSTTRAYLSGFRGKSAKYDFTTSARGNHRAMVPIGSFERVMPLDIMPTFLLRALMMDDLERAEALGCLELDEEDLGLCSFVSPGKEDYAPHLRRTLFEIWKEES</sequence>
<feature type="domain" description="NqrA N-terminal barrel-sandwich hybrid" evidence="9">
    <location>
        <begin position="6"/>
        <end position="96"/>
    </location>
</feature>
<dbReference type="Pfam" id="PF05896">
    <property type="entry name" value="NQRA_N"/>
    <property type="match status" value="1"/>
</dbReference>
<evidence type="ECO:0000259" key="9">
    <source>
        <dbReference type="Pfam" id="PF05896"/>
    </source>
</evidence>
<dbReference type="Pfam" id="PF11973">
    <property type="entry name" value="NQRA_SLBB"/>
    <property type="match status" value="1"/>
</dbReference>
<evidence type="ECO:0000256" key="4">
    <source>
        <dbReference type="ARBA" id="ARBA00023053"/>
    </source>
</evidence>
<evidence type="ECO:0000313" key="12">
    <source>
        <dbReference type="EMBL" id="MBD3870700.1"/>
    </source>
</evidence>
<dbReference type="NCBIfam" id="NF003759">
    <property type="entry name" value="PRK05352.1-2"/>
    <property type="match status" value="1"/>
</dbReference>
<feature type="domain" description="Na(+)-translocating NADH-quinone reductase subunit A C-terminal" evidence="10">
    <location>
        <begin position="273"/>
        <end position="321"/>
    </location>
</feature>
<evidence type="ECO:0000313" key="13">
    <source>
        <dbReference type="Proteomes" id="UP000598633"/>
    </source>
</evidence>
<dbReference type="GO" id="GO:0006814">
    <property type="term" value="P:sodium ion transport"/>
    <property type="evidence" value="ECO:0007669"/>
    <property type="project" value="UniProtKB-UniRule"/>
</dbReference>
<keyword evidence="5 8" id="KW-0406">Ion transport</keyword>
<dbReference type="PANTHER" id="PTHR37839:SF1">
    <property type="entry name" value="NA(+)-TRANSLOCATING NADH-QUINONE REDUCTASE SUBUNIT A"/>
    <property type="match status" value="1"/>
</dbReference>
<dbReference type="InterPro" id="IPR056148">
    <property type="entry name" value="NQRA_2nd"/>
</dbReference>
<dbReference type="Pfam" id="PF24836">
    <property type="entry name" value="NQRA_2nd"/>
    <property type="match status" value="1"/>
</dbReference>
<comment type="caution">
    <text evidence="12">The sequence shown here is derived from an EMBL/GenBank/DDBJ whole genome shotgun (WGS) entry which is preliminary data.</text>
</comment>
<keyword evidence="3 8" id="KW-0520">NAD</keyword>
<evidence type="ECO:0000259" key="11">
    <source>
        <dbReference type="Pfam" id="PF24836"/>
    </source>
</evidence>
<name>A0A8J6YBH6_9BACT</name>
<keyword evidence="1 8" id="KW-0813">Transport</keyword>
<evidence type="ECO:0000256" key="8">
    <source>
        <dbReference type="HAMAP-Rule" id="MF_00425"/>
    </source>
</evidence>
<dbReference type="Proteomes" id="UP000598633">
    <property type="component" value="Unassembled WGS sequence"/>
</dbReference>
<accession>A0A8J6YBH6</accession>
<comment type="similarity">
    <text evidence="8">Belongs to the NqrA family.</text>
</comment>
<dbReference type="InterPro" id="IPR008703">
    <property type="entry name" value="NqrA"/>
</dbReference>
<feature type="domain" description="NqrA second alpha/beta" evidence="11">
    <location>
        <begin position="125"/>
        <end position="268"/>
    </location>
</feature>
<evidence type="ECO:0000259" key="10">
    <source>
        <dbReference type="Pfam" id="PF11973"/>
    </source>
</evidence>
<dbReference type="AlphaFoldDB" id="A0A8J6YBH6"/>
<evidence type="ECO:0000256" key="2">
    <source>
        <dbReference type="ARBA" id="ARBA00022967"/>
    </source>
</evidence>
<dbReference type="EC" id="7.2.1.1" evidence="8"/>
<dbReference type="InterPro" id="IPR022615">
    <property type="entry name" value="NqrA_C_domain"/>
</dbReference>
<dbReference type="PANTHER" id="PTHR37839">
    <property type="entry name" value="NA(+)-TRANSLOCATING NADH-QUINONE REDUCTASE SUBUNIT A"/>
    <property type="match status" value="1"/>
</dbReference>
<dbReference type="NCBIfam" id="TIGR01936">
    <property type="entry name" value="nqrA"/>
    <property type="match status" value="1"/>
</dbReference>
<protein>
    <recommendedName>
        <fullName evidence="8">Na(+)-translocating NADH-quinone reductase subunit A</fullName>
        <shortName evidence="8">Na(+)-NQR subunit A</shortName>
        <shortName evidence="8">Na(+)-translocating NQR subunit A</shortName>
        <ecNumber evidence="8">7.2.1.1</ecNumber>
    </recommendedName>
    <alternativeName>
        <fullName evidence="8">NQR complex subunit A</fullName>
    </alternativeName>
    <alternativeName>
        <fullName evidence="8">NQR-1 subunit A</fullName>
    </alternativeName>
</protein>
<evidence type="ECO:0000256" key="1">
    <source>
        <dbReference type="ARBA" id="ARBA00022448"/>
    </source>
</evidence>
<evidence type="ECO:0000256" key="6">
    <source>
        <dbReference type="ARBA" id="ARBA00023075"/>
    </source>
</evidence>
<comment type="subunit">
    <text evidence="8">Composed of six subunits; NqrA, NqrB, NqrC, NqrD, NqrE and NqrF.</text>
</comment>
<organism evidence="12 13">
    <name type="scientific">Candidatus Sulfomarinibacter kjeldsenii</name>
    <dbReference type="NCBI Taxonomy" id="2885994"/>
    <lineage>
        <taxon>Bacteria</taxon>
        <taxon>Pseudomonadati</taxon>
        <taxon>Acidobacteriota</taxon>
        <taxon>Thermoanaerobaculia</taxon>
        <taxon>Thermoanaerobaculales</taxon>
        <taxon>Candidatus Sulfomarinibacteraceae</taxon>
        <taxon>Candidatus Sulfomarinibacter</taxon>
    </lineage>
</organism>
<dbReference type="EMBL" id="JACXWA010000081">
    <property type="protein sequence ID" value="MBD3870700.1"/>
    <property type="molecule type" value="Genomic_DNA"/>
</dbReference>
<proteinExistence type="inferred from homology"/>
<dbReference type="InterPro" id="IPR056147">
    <property type="entry name" value="NQRA_N"/>
</dbReference>
<keyword evidence="7 8" id="KW-0739">Sodium transport</keyword>
<evidence type="ECO:0000256" key="7">
    <source>
        <dbReference type="ARBA" id="ARBA00023201"/>
    </source>
</evidence>
<reference evidence="12 13" key="1">
    <citation type="submission" date="2020-08" db="EMBL/GenBank/DDBJ databases">
        <title>Acidobacteriota in marine sediments use diverse sulfur dissimilation pathways.</title>
        <authorList>
            <person name="Wasmund K."/>
        </authorList>
    </citation>
    <scope>NUCLEOTIDE SEQUENCE [LARGE SCALE GENOMIC DNA]</scope>
    <source>
        <strain evidence="12">MAG AM3-A</strain>
    </source>
</reference>
<evidence type="ECO:0000256" key="3">
    <source>
        <dbReference type="ARBA" id="ARBA00023027"/>
    </source>
</evidence>
<dbReference type="HAMAP" id="MF_00425">
    <property type="entry name" value="NqrA"/>
    <property type="match status" value="1"/>
</dbReference>
<keyword evidence="6 8" id="KW-0830">Ubiquinone</keyword>
<dbReference type="GO" id="GO:0016655">
    <property type="term" value="F:oxidoreductase activity, acting on NAD(P)H, quinone or similar compound as acceptor"/>
    <property type="evidence" value="ECO:0007669"/>
    <property type="project" value="UniProtKB-UniRule"/>
</dbReference>
<keyword evidence="2 8" id="KW-1278">Translocase</keyword>
<evidence type="ECO:0000256" key="5">
    <source>
        <dbReference type="ARBA" id="ARBA00023065"/>
    </source>
</evidence>